<reference evidence="1 2" key="1">
    <citation type="submission" date="2020-10" db="EMBL/GenBank/DDBJ databases">
        <title>The Coptis chinensis genome and diversification of protoberbering-type alkaloids.</title>
        <authorList>
            <person name="Wang B."/>
            <person name="Shu S."/>
            <person name="Song C."/>
            <person name="Liu Y."/>
        </authorList>
    </citation>
    <scope>NUCLEOTIDE SEQUENCE [LARGE SCALE GENOMIC DNA]</scope>
    <source>
        <strain evidence="1">HL-2020</strain>
        <tissue evidence="1">Leaf</tissue>
    </source>
</reference>
<evidence type="ECO:0000313" key="1">
    <source>
        <dbReference type="EMBL" id="KAF9589223.1"/>
    </source>
</evidence>
<proteinExistence type="predicted"/>
<keyword evidence="2" id="KW-1185">Reference proteome</keyword>
<dbReference type="InterPro" id="IPR044599">
    <property type="entry name" value="CAF1P_plant"/>
</dbReference>
<dbReference type="AlphaFoldDB" id="A0A835LBF2"/>
<evidence type="ECO:0000313" key="2">
    <source>
        <dbReference type="Proteomes" id="UP000631114"/>
    </source>
</evidence>
<dbReference type="GO" id="GO:0000373">
    <property type="term" value="P:Group II intron splicing"/>
    <property type="evidence" value="ECO:0007669"/>
    <property type="project" value="InterPro"/>
</dbReference>
<accession>A0A835LBF2</accession>
<comment type="caution">
    <text evidence="1">The sequence shown here is derived from an EMBL/GenBank/DDBJ whole genome shotgun (WGS) entry which is preliminary data.</text>
</comment>
<dbReference type="OrthoDB" id="1725568at2759"/>
<dbReference type="EMBL" id="JADFTS010000009">
    <property type="protein sequence ID" value="KAF9589223.1"/>
    <property type="molecule type" value="Genomic_DNA"/>
</dbReference>
<dbReference type="Proteomes" id="UP000631114">
    <property type="component" value="Unassembled WGS sequence"/>
</dbReference>
<sequence length="85" mass="9897">MEPLAPIFPKLAKKVVEGLTFEETKEMRNRGLNAPALMKLIRESFKTEEVVRNWFLVFLSCLKLAKSWGKDKEKSENKDRDTPKD</sequence>
<dbReference type="PANTHER" id="PTHR46247:SF4">
    <property type="entry name" value="CRS2-ASSOCIATED FACTOR 2, MITOCHONDRIAL"/>
    <property type="match status" value="1"/>
</dbReference>
<name>A0A835LBF2_9MAGN</name>
<organism evidence="1 2">
    <name type="scientific">Coptis chinensis</name>
    <dbReference type="NCBI Taxonomy" id="261450"/>
    <lineage>
        <taxon>Eukaryota</taxon>
        <taxon>Viridiplantae</taxon>
        <taxon>Streptophyta</taxon>
        <taxon>Embryophyta</taxon>
        <taxon>Tracheophyta</taxon>
        <taxon>Spermatophyta</taxon>
        <taxon>Magnoliopsida</taxon>
        <taxon>Ranunculales</taxon>
        <taxon>Ranunculaceae</taxon>
        <taxon>Coptidoideae</taxon>
        <taxon>Coptis</taxon>
    </lineage>
</organism>
<protein>
    <submittedName>
        <fullName evidence="1">Uncharacterized protein</fullName>
    </submittedName>
</protein>
<dbReference type="PANTHER" id="PTHR46247">
    <property type="entry name" value="CRS2-ASSOCIATED FACTOR 1, CHLOROPLASTIC"/>
    <property type="match status" value="1"/>
</dbReference>
<gene>
    <name evidence="1" type="ORF">IFM89_020661</name>
</gene>